<accession>A0A1I7Y7L9</accession>
<dbReference type="WBParaSite" id="L893_g13297.t1">
    <property type="protein sequence ID" value="L893_g13297.t1"/>
    <property type="gene ID" value="L893_g13297"/>
</dbReference>
<reference evidence="2" key="1">
    <citation type="submission" date="2016-11" db="UniProtKB">
        <authorList>
            <consortium name="WormBaseParasite"/>
        </authorList>
    </citation>
    <scope>IDENTIFICATION</scope>
</reference>
<protein>
    <submittedName>
        <fullName evidence="2">F-box domain-containing protein</fullName>
    </submittedName>
</protein>
<evidence type="ECO:0000313" key="1">
    <source>
        <dbReference type="Proteomes" id="UP000095287"/>
    </source>
</evidence>
<keyword evidence="1" id="KW-1185">Reference proteome</keyword>
<sequence>MDSIPFRFVTEVVAHLGDLRDVQKLGRVWNAAAREEAGSRNTCSLMLSLCRRERVIYYAFMCDPGGMMSFEEVKKLNLRRLRVICIILSKLCNYEIEEELLPELLSLANRYLTYRQRFTIRSHLDVDGLCHDLSMVQSLYSLRNVREIVLWYDALPPCGRLELLLITTSHEFLRQLLSSARTEVLRLRYGWPLNTLYILMEAWAKSSIRDIYIDEASKSMAHTLPCDLLKKIHQLWVDGFFVTRRLDAVFLIQHDLSALDTVLGPSTGDVSSKKWCFRHPSHRTFQIFTYSELFYTKMRILIA</sequence>
<organism evidence="1 2">
    <name type="scientific">Steinernema glaseri</name>
    <dbReference type="NCBI Taxonomy" id="37863"/>
    <lineage>
        <taxon>Eukaryota</taxon>
        <taxon>Metazoa</taxon>
        <taxon>Ecdysozoa</taxon>
        <taxon>Nematoda</taxon>
        <taxon>Chromadorea</taxon>
        <taxon>Rhabditida</taxon>
        <taxon>Tylenchina</taxon>
        <taxon>Panagrolaimomorpha</taxon>
        <taxon>Strongyloidoidea</taxon>
        <taxon>Steinernematidae</taxon>
        <taxon>Steinernema</taxon>
    </lineage>
</organism>
<evidence type="ECO:0000313" key="2">
    <source>
        <dbReference type="WBParaSite" id="L893_g13297.t1"/>
    </source>
</evidence>
<dbReference type="Proteomes" id="UP000095287">
    <property type="component" value="Unplaced"/>
</dbReference>
<dbReference type="AlphaFoldDB" id="A0A1I7Y7L9"/>
<name>A0A1I7Y7L9_9BILA</name>
<proteinExistence type="predicted"/>